<reference evidence="1" key="2">
    <citation type="submission" date="2017-10" db="EMBL/GenBank/DDBJ databases">
        <title>Ladona fulva Genome sequencing and assembly.</title>
        <authorList>
            <person name="Murali S."/>
            <person name="Richards S."/>
            <person name="Bandaranaike D."/>
            <person name="Bellair M."/>
            <person name="Blankenburg K."/>
            <person name="Chao H."/>
            <person name="Dinh H."/>
            <person name="Doddapaneni H."/>
            <person name="Dugan-Rocha S."/>
            <person name="Elkadiri S."/>
            <person name="Gnanaolivu R."/>
            <person name="Hernandez B."/>
            <person name="Skinner E."/>
            <person name="Javaid M."/>
            <person name="Lee S."/>
            <person name="Li M."/>
            <person name="Ming W."/>
            <person name="Munidasa M."/>
            <person name="Muniz J."/>
            <person name="Nguyen L."/>
            <person name="Hughes D."/>
            <person name="Osuji N."/>
            <person name="Pu L.-L."/>
            <person name="Puazo M."/>
            <person name="Qu C."/>
            <person name="Quiroz J."/>
            <person name="Raj R."/>
            <person name="Weissenberger G."/>
            <person name="Xin Y."/>
            <person name="Zou X."/>
            <person name="Han Y."/>
            <person name="Worley K."/>
            <person name="Muzny D."/>
            <person name="Gibbs R."/>
        </authorList>
    </citation>
    <scope>NUCLEOTIDE SEQUENCE</scope>
    <source>
        <strain evidence="1">Sampled in the wild</strain>
    </source>
</reference>
<gene>
    <name evidence="1" type="ORF">J437_LFUL019238</name>
</gene>
<proteinExistence type="predicted"/>
<reference evidence="1" key="1">
    <citation type="submission" date="2013-04" db="EMBL/GenBank/DDBJ databases">
        <authorList>
            <person name="Qu J."/>
            <person name="Murali S.C."/>
            <person name="Bandaranaike D."/>
            <person name="Bellair M."/>
            <person name="Blankenburg K."/>
            <person name="Chao H."/>
            <person name="Dinh H."/>
            <person name="Doddapaneni H."/>
            <person name="Downs B."/>
            <person name="Dugan-Rocha S."/>
            <person name="Elkadiri S."/>
            <person name="Gnanaolivu R.D."/>
            <person name="Hernandez B."/>
            <person name="Javaid M."/>
            <person name="Jayaseelan J.C."/>
            <person name="Lee S."/>
            <person name="Li M."/>
            <person name="Ming W."/>
            <person name="Munidasa M."/>
            <person name="Muniz J."/>
            <person name="Nguyen L."/>
            <person name="Ongeri F."/>
            <person name="Osuji N."/>
            <person name="Pu L.-L."/>
            <person name="Puazo M."/>
            <person name="Qu C."/>
            <person name="Quiroz J."/>
            <person name="Raj R."/>
            <person name="Weissenberger G."/>
            <person name="Xin Y."/>
            <person name="Zou X."/>
            <person name="Han Y."/>
            <person name="Richards S."/>
            <person name="Worley K."/>
            <person name="Muzny D."/>
            <person name="Gibbs R."/>
        </authorList>
    </citation>
    <scope>NUCLEOTIDE SEQUENCE</scope>
    <source>
        <strain evidence="1">Sampled in the wild</strain>
    </source>
</reference>
<dbReference type="EMBL" id="KZ309054">
    <property type="protein sequence ID" value="KAG8236636.1"/>
    <property type="molecule type" value="Genomic_DNA"/>
</dbReference>
<accession>A0A8K0KMS3</accession>
<keyword evidence="2" id="KW-1185">Reference proteome</keyword>
<dbReference type="PANTHER" id="PTHR45913">
    <property type="entry name" value="EPM2A-INTERACTING PROTEIN 1"/>
    <property type="match status" value="1"/>
</dbReference>
<name>A0A8K0KMS3_LADFU</name>
<comment type="caution">
    <text evidence="1">The sequence shown here is derived from an EMBL/GenBank/DDBJ whole genome shotgun (WGS) entry which is preliminary data.</text>
</comment>
<protein>
    <submittedName>
        <fullName evidence="1">Uncharacterized protein</fullName>
    </submittedName>
</protein>
<evidence type="ECO:0000313" key="2">
    <source>
        <dbReference type="Proteomes" id="UP000792457"/>
    </source>
</evidence>
<dbReference type="Proteomes" id="UP000792457">
    <property type="component" value="Unassembled WGS sequence"/>
</dbReference>
<dbReference type="PANTHER" id="PTHR45913:SF5">
    <property type="entry name" value="GENERAL TRANSCRIPTION FACTOR II-I REPEAT DOMAIN-CONTAINING PROTEIN 2A-LIKE PROTEIN"/>
    <property type="match status" value="1"/>
</dbReference>
<dbReference type="OrthoDB" id="6431883at2759"/>
<dbReference type="AlphaFoldDB" id="A0A8K0KMS3"/>
<evidence type="ECO:0000313" key="1">
    <source>
        <dbReference type="EMBL" id="KAG8236636.1"/>
    </source>
</evidence>
<organism evidence="1 2">
    <name type="scientific">Ladona fulva</name>
    <name type="common">Scarce chaser dragonfly</name>
    <name type="synonym">Libellula fulva</name>
    <dbReference type="NCBI Taxonomy" id="123851"/>
    <lineage>
        <taxon>Eukaryota</taxon>
        <taxon>Metazoa</taxon>
        <taxon>Ecdysozoa</taxon>
        <taxon>Arthropoda</taxon>
        <taxon>Hexapoda</taxon>
        <taxon>Insecta</taxon>
        <taxon>Pterygota</taxon>
        <taxon>Palaeoptera</taxon>
        <taxon>Odonata</taxon>
        <taxon>Epiprocta</taxon>
        <taxon>Anisoptera</taxon>
        <taxon>Libelluloidea</taxon>
        <taxon>Libellulidae</taxon>
        <taxon>Ladona</taxon>
    </lineage>
</organism>
<sequence length="221" mass="24915">MYGMQGGLVSANACLYALKEHEESINAQYSLRVSATCRCCHSNRRIGAESNAERSARWRMTLTFKEGKRIGGASWSRLASHRSNNFNLKILAIVKSPEQTSCCSYSTSVFSRGPSKSDTLVSCYVNARVQYNLKRHHETKHNEFGCKLSEEERKKKAAKCVTKLKKQQTLFTKQSTLQDSATEASFMIAYNLAKRNKPFSDGEFVKQCMVDSASVLCPDYY</sequence>